<sequence length="1693" mass="190309">MINFALNGQVVRLFDIKFSQGLYTGISGSAYIDSKANVGDEIEFKLDNISFKAIVTSTDIDSQSWAFGGNNPTYIAFVSSEVFLKEDKSLIKYPDGKINDVLEKVLKNYEITANFESDNRIFVDNILQNNNLSTFNYITNICNQYGIVFYRDLREDAQLKFCNTFANKDAINVDVLDKQKATIDTKPVAYVAENIVTDDNHNVLALGFNRHQADGGYKKYVEVKNGIIQSPFIGSTSDLTNFYAQSLASHFETYKNILALDGVGIVAVGDTIHIDSKKLPIDTKDWSIVQADISITTDSQEFNKLATCEYSAIAVANNVQNLATGVLDQYNLSKFVKEGFAVKGYSDDTEDATTLNDTGKYQLSIPEYYTQIDEDEVINDVAKIHLNHTPDQKHSFPLVQNSPTLIMELQDPTILGTRNTEARPAHNRKGYEQDYRLADNKHNSLNFINTGAFKHNIANPKSTNSVVLESQGYRGASRSAALRLGDESYRDIHKGKKSGMSLQSQGNHYELHPNYKATIYGNRNNVDAKYQSISPVYAMVAQRLHSQDNPYHLLEAINADEYHQEIFAKTSSLTTHVQDNIAIDTTAANIIDKYTNKVTKDIYLNTEETHTTDDEHNLQFNEVERNLTVENDIFEETQAKEINISANEAINTLYHNQKDTNVDGDLTFEEHELEQNITKGLTLAGGAMAITANELVKHAPQGIHITANKVSVNTAEQLVYGMYSVVSDESNLKDPQKPTNEVLRIYIMDKYCTDEEVAEDDKKILKDKDKIVDYIQDSVLTPLLSNSYIEAKSFKDGDDIGTPIAVEFTQDKYYEIKLTDDIEAICLKLNTLNISNNRFQSLIVGVNGEKAEDVIDGFKHHQNTLSLKPKDWQKIEVKQGKTETIKDIETTVNHLVINVFEPPMMINLREDYYFAYYKANQNFGEYNNLIQRYAPLAHYYEPVGYKIAYYDHIVDDSDDFWQEYILKLAKSQNKLLKRQKPGSTIDPNITFAIHGYNVAVEDKINNKMRGYPQALEYMDSQYDITENKLMNDTPWYDVTGYFKGNIHKLSDQKASILPFDSDKESLEYNTDNENTAEGACKWNLQLEYSLNKAAGWDEKSLDDYNRIVQIAWQGNPKAPYDYSAAIAMSEFAGQKLAIVIDYLKQNGIKVNIMAHSLGNAVIMNTLKNVSTPVDQALCWEPAIANDSLSNSNRNEAVQTISNTYEKYENGKLVLESKPTPQEYNVSYNYAAAASKADKFTIAYSNLDEMLGPIPNIPSLFKKGEIQSMTMNEAVNRMITHVLVSVSSYYFSTAKIGTSFADTTYKLIPNILAGNIDYNKYPEAQAIHEKISDKGAGLLFAIIGVASYALDSFVAQSTSTDTNGGFESIYQIANKFIYPASFFVEGNIGQKCQAFYRKWLQVYPNPNDNKPFLATNDKDMLTGESLYQNLNLREKLRHNFIPIYAYHEKDTLYDIASEVIDKLYKLTNTGVADIPQQVWDNLEDSISNIFNQNPISTVWDTSMSFVGPAVNGAGSLTTTVIDFLKGADIQAAIKNIKDNKEELLAVVFTVLMQPNSKVAPAMGYSGADGNAAKELEGAGKMFQTPQEIETAKLDSKYVKDYPCYYIDKDGTKHTVAYDQLTDEQKASAKSMLCVDHSAMLYPKPMFMDHVFKGLLFGKYFGGAFDFFGDYDIEETKNKNASVSIQSTADSEGSY</sequence>
<dbReference type="RefSeq" id="WP_044526101.1">
    <property type="nucleotide sequence ID" value="NZ_CP009440.1"/>
</dbReference>
<evidence type="ECO:0000313" key="1">
    <source>
        <dbReference type="EMBL" id="AJI52474.1"/>
    </source>
</evidence>
<protein>
    <submittedName>
        <fullName evidence="1">Uncharacterized protein</fullName>
    </submittedName>
</protein>
<dbReference type="EMBL" id="CP009440">
    <property type="protein sequence ID" value="AJI52474.1"/>
    <property type="molecule type" value="Genomic_DNA"/>
</dbReference>
<gene>
    <name evidence="1" type="ORF">LA55_928</name>
</gene>
<dbReference type="Proteomes" id="UP000031830">
    <property type="component" value="Chromosome"/>
</dbReference>
<dbReference type="OrthoDB" id="7170026at2"/>
<accession>A0A0B6CPU0</accession>
<proteinExistence type="predicted"/>
<dbReference type="KEGG" id="fpz:LA55_928"/>
<organism evidence="1 2">
    <name type="scientific">Francisella philomiragia</name>
    <dbReference type="NCBI Taxonomy" id="28110"/>
    <lineage>
        <taxon>Bacteria</taxon>
        <taxon>Pseudomonadati</taxon>
        <taxon>Pseudomonadota</taxon>
        <taxon>Gammaproteobacteria</taxon>
        <taxon>Thiotrichales</taxon>
        <taxon>Francisellaceae</taxon>
        <taxon>Francisella</taxon>
    </lineage>
</organism>
<reference evidence="1 2" key="1">
    <citation type="journal article" date="2015" name="Genome Announc.">
        <title>Genome sequencing of 18 francisella strains to aid in assay development and testing.</title>
        <authorList>
            <person name="Johnson S.L."/>
            <person name="Daligault H.E."/>
            <person name="Davenport K.W."/>
            <person name="Coyne S.R."/>
            <person name="Frey K.G."/>
            <person name="Koroleva G.I."/>
            <person name="Broomall S.M."/>
            <person name="Bishop-Lilly K.A."/>
            <person name="Bruce D.C."/>
            <person name="Chertkov O."/>
            <person name="Freitas T."/>
            <person name="Jaissle J."/>
            <person name="Ladner J.T."/>
            <person name="Rosenzweig C.N."/>
            <person name="Gibbons H.S."/>
            <person name="Palacios G.F."/>
            <person name="Redden C.L."/>
            <person name="Xu Y."/>
            <person name="Minogue T.D."/>
            <person name="Chain P.S."/>
        </authorList>
    </citation>
    <scope>NUCLEOTIDE SEQUENCE [LARGE SCALE GENOMIC DNA]</scope>
    <source>
        <strain evidence="1 2">GA01-2794</strain>
    </source>
</reference>
<evidence type="ECO:0000313" key="2">
    <source>
        <dbReference type="Proteomes" id="UP000031830"/>
    </source>
</evidence>
<name>A0A0B6CPU0_9GAMM</name>